<name>A0A8K0P2R6_LADFU</name>
<proteinExistence type="predicted"/>
<dbReference type="EMBL" id="KZ308396">
    <property type="protein sequence ID" value="KAG8228934.1"/>
    <property type="molecule type" value="Genomic_DNA"/>
</dbReference>
<sequence length="108" mass="12614">MLERNPEGRRQRGRPRERWWNQVKTDSEKVGAAEEDAEDRSGRRGYVNATKYQLMMAVGMLGYMNKRTGSLKSGPKLSYAAERYKRLLIENHSPFPHRPKKVYSDLND</sequence>
<feature type="region of interest" description="Disordered" evidence="1">
    <location>
        <begin position="1"/>
        <end position="44"/>
    </location>
</feature>
<accession>A0A8K0P2R6</accession>
<keyword evidence="3" id="KW-1185">Reference proteome</keyword>
<gene>
    <name evidence="2" type="ORF">J437_LFUL007326</name>
</gene>
<evidence type="ECO:0000256" key="1">
    <source>
        <dbReference type="SAM" id="MobiDB-lite"/>
    </source>
</evidence>
<comment type="caution">
    <text evidence="2">The sequence shown here is derived from an EMBL/GenBank/DDBJ whole genome shotgun (WGS) entry which is preliminary data.</text>
</comment>
<reference evidence="2" key="2">
    <citation type="submission" date="2017-10" db="EMBL/GenBank/DDBJ databases">
        <title>Ladona fulva Genome sequencing and assembly.</title>
        <authorList>
            <person name="Murali S."/>
            <person name="Richards S."/>
            <person name="Bandaranaike D."/>
            <person name="Bellair M."/>
            <person name="Blankenburg K."/>
            <person name="Chao H."/>
            <person name="Dinh H."/>
            <person name="Doddapaneni H."/>
            <person name="Dugan-Rocha S."/>
            <person name="Elkadiri S."/>
            <person name="Gnanaolivu R."/>
            <person name="Hernandez B."/>
            <person name="Skinner E."/>
            <person name="Javaid M."/>
            <person name="Lee S."/>
            <person name="Li M."/>
            <person name="Ming W."/>
            <person name="Munidasa M."/>
            <person name="Muniz J."/>
            <person name="Nguyen L."/>
            <person name="Hughes D."/>
            <person name="Osuji N."/>
            <person name="Pu L.-L."/>
            <person name="Puazo M."/>
            <person name="Qu C."/>
            <person name="Quiroz J."/>
            <person name="Raj R."/>
            <person name="Weissenberger G."/>
            <person name="Xin Y."/>
            <person name="Zou X."/>
            <person name="Han Y."/>
            <person name="Worley K."/>
            <person name="Muzny D."/>
            <person name="Gibbs R."/>
        </authorList>
    </citation>
    <scope>NUCLEOTIDE SEQUENCE</scope>
    <source>
        <strain evidence="2">Sampled in the wild</strain>
    </source>
</reference>
<evidence type="ECO:0000313" key="2">
    <source>
        <dbReference type="EMBL" id="KAG8228934.1"/>
    </source>
</evidence>
<dbReference type="AlphaFoldDB" id="A0A8K0P2R6"/>
<organism evidence="2 3">
    <name type="scientific">Ladona fulva</name>
    <name type="common">Scarce chaser dragonfly</name>
    <name type="synonym">Libellula fulva</name>
    <dbReference type="NCBI Taxonomy" id="123851"/>
    <lineage>
        <taxon>Eukaryota</taxon>
        <taxon>Metazoa</taxon>
        <taxon>Ecdysozoa</taxon>
        <taxon>Arthropoda</taxon>
        <taxon>Hexapoda</taxon>
        <taxon>Insecta</taxon>
        <taxon>Pterygota</taxon>
        <taxon>Palaeoptera</taxon>
        <taxon>Odonata</taxon>
        <taxon>Epiprocta</taxon>
        <taxon>Anisoptera</taxon>
        <taxon>Libelluloidea</taxon>
        <taxon>Libellulidae</taxon>
        <taxon>Ladona</taxon>
    </lineage>
</organism>
<protein>
    <submittedName>
        <fullName evidence="2">Uncharacterized protein</fullName>
    </submittedName>
</protein>
<feature type="compositionally biased region" description="Basic and acidic residues" evidence="1">
    <location>
        <begin position="1"/>
        <end position="32"/>
    </location>
</feature>
<evidence type="ECO:0000313" key="3">
    <source>
        <dbReference type="Proteomes" id="UP000792457"/>
    </source>
</evidence>
<reference evidence="2" key="1">
    <citation type="submission" date="2013-04" db="EMBL/GenBank/DDBJ databases">
        <authorList>
            <person name="Qu J."/>
            <person name="Murali S.C."/>
            <person name="Bandaranaike D."/>
            <person name="Bellair M."/>
            <person name="Blankenburg K."/>
            <person name="Chao H."/>
            <person name="Dinh H."/>
            <person name="Doddapaneni H."/>
            <person name="Downs B."/>
            <person name="Dugan-Rocha S."/>
            <person name="Elkadiri S."/>
            <person name="Gnanaolivu R.D."/>
            <person name="Hernandez B."/>
            <person name="Javaid M."/>
            <person name="Jayaseelan J.C."/>
            <person name="Lee S."/>
            <person name="Li M."/>
            <person name="Ming W."/>
            <person name="Munidasa M."/>
            <person name="Muniz J."/>
            <person name="Nguyen L."/>
            <person name="Ongeri F."/>
            <person name="Osuji N."/>
            <person name="Pu L.-L."/>
            <person name="Puazo M."/>
            <person name="Qu C."/>
            <person name="Quiroz J."/>
            <person name="Raj R."/>
            <person name="Weissenberger G."/>
            <person name="Xin Y."/>
            <person name="Zou X."/>
            <person name="Han Y."/>
            <person name="Richards S."/>
            <person name="Worley K."/>
            <person name="Muzny D."/>
            <person name="Gibbs R."/>
        </authorList>
    </citation>
    <scope>NUCLEOTIDE SEQUENCE</scope>
    <source>
        <strain evidence="2">Sampled in the wild</strain>
    </source>
</reference>
<dbReference type="Proteomes" id="UP000792457">
    <property type="component" value="Unassembled WGS sequence"/>
</dbReference>